<dbReference type="EMBL" id="JBHSFP010000001">
    <property type="protein sequence ID" value="MFC4529445.1"/>
    <property type="molecule type" value="Genomic_DNA"/>
</dbReference>
<gene>
    <name evidence="3" type="ORF">ACFO60_01620</name>
</gene>
<protein>
    <submittedName>
        <fullName evidence="3">NACHT domain-containing protein</fullName>
    </submittedName>
</protein>
<dbReference type="Gene3D" id="1.25.10.10">
    <property type="entry name" value="Leucine-rich Repeat Variant"/>
    <property type="match status" value="1"/>
</dbReference>
<dbReference type="InterPro" id="IPR016024">
    <property type="entry name" value="ARM-type_fold"/>
</dbReference>
<evidence type="ECO:0000259" key="2">
    <source>
        <dbReference type="PROSITE" id="PS50837"/>
    </source>
</evidence>
<comment type="caution">
    <text evidence="3">The sequence shown here is derived from an EMBL/GenBank/DDBJ whole genome shotgun (WGS) entry which is preliminary data.</text>
</comment>
<dbReference type="InterPro" id="IPR027417">
    <property type="entry name" value="P-loop_NTPase"/>
</dbReference>
<reference evidence="4" key="1">
    <citation type="journal article" date="2019" name="Int. J. Syst. Evol. Microbiol.">
        <title>The Global Catalogue of Microorganisms (GCM) 10K type strain sequencing project: providing services to taxonomists for standard genome sequencing and annotation.</title>
        <authorList>
            <consortium name="The Broad Institute Genomics Platform"/>
            <consortium name="The Broad Institute Genome Sequencing Center for Infectious Disease"/>
            <person name="Wu L."/>
            <person name="Ma J."/>
        </authorList>
    </citation>
    <scope>NUCLEOTIDE SEQUENCE [LARGE SCALE GENOMIC DNA]</scope>
    <source>
        <strain evidence="4">CGMCC 4.7132</strain>
    </source>
</reference>
<dbReference type="SUPFAM" id="SSF52540">
    <property type="entry name" value="P-loop containing nucleoside triphosphate hydrolases"/>
    <property type="match status" value="1"/>
</dbReference>
<dbReference type="PROSITE" id="PS50837">
    <property type="entry name" value="NACHT"/>
    <property type="match status" value="1"/>
</dbReference>
<dbReference type="Pfam" id="PF05729">
    <property type="entry name" value="NACHT"/>
    <property type="match status" value="1"/>
</dbReference>
<dbReference type="SUPFAM" id="SSF50494">
    <property type="entry name" value="Trypsin-like serine proteases"/>
    <property type="match status" value="1"/>
</dbReference>
<evidence type="ECO:0000313" key="3">
    <source>
        <dbReference type="EMBL" id="MFC4529445.1"/>
    </source>
</evidence>
<evidence type="ECO:0000256" key="1">
    <source>
        <dbReference type="SAM" id="MobiDB-lite"/>
    </source>
</evidence>
<accession>A0ABV9C8T6</accession>
<dbReference type="InterPro" id="IPR009003">
    <property type="entry name" value="Peptidase_S1_PA"/>
</dbReference>
<name>A0ABV9C8T6_9ACTN</name>
<keyword evidence="4" id="KW-1185">Reference proteome</keyword>
<dbReference type="Proteomes" id="UP001596004">
    <property type="component" value="Unassembled WGS sequence"/>
</dbReference>
<feature type="region of interest" description="Disordered" evidence="1">
    <location>
        <begin position="263"/>
        <end position="287"/>
    </location>
</feature>
<dbReference type="Gene3D" id="3.40.50.300">
    <property type="entry name" value="P-loop containing nucleotide triphosphate hydrolases"/>
    <property type="match status" value="1"/>
</dbReference>
<dbReference type="InterPro" id="IPR007111">
    <property type="entry name" value="NACHT_NTPase"/>
</dbReference>
<sequence>MRPWSVRVRAGSGTCGAGVLIDDRHLLTCAHVVNAALGRHAAERSHPSDPIEVDFPIAARAARFQAWVTDGGWFPIEDDERGDVAILELRAAPPAGTAPAELNERVERGTAVRAYGYPPGVDTGVWAVSYEVGDPGGPEWVQLDATRAVGRRIQHGFSGAAVERDDTGHVVGIAVTEDGDDGAKVAWMLPISALLHRWPRLAASCGPPPVDGPVRSRVTPVPPQLAGVLRVMCQVSDDLPYPLRGAHGRFPLSEVYVRQSVAAAPEPRRPWEEEGEDFLEAEEDRRPSPGLAQPFEQVFEQHDHLVIEGAAGLGKTTLGRMLARHMARTVLDEADQDGGAQPLPVILPARVLAAHLRNSWPEALRAAVTTEYGQPDGEVPASLFAGKVGGRRWLIVVDALDEIPDQDDRERLLTALASRFPGGEEQARFLVTTRPLSPGEIDRLRGPGVGFYELQPFDEDALVQFARNWFDPDDTFSGNAAAEEFLRQVRLAGLEEVLVVPLLATVAANIHQSRRDRPLPAGRYELYEEYIGRYAQARIEAGASSLAALHEVPEGPRLAAWLYEHRVVLMEELATAYTTTETPLMEVARRFLAEHAPMPARLPLDWESALAEWLSQTGVLARSRTRLRFLHQTFAEHLAATARAKTLPREFRPGEPPWEKLVSDLLLGDEAAGRVVLHYLHLVGPGAGLLDALQNGTLDQRVTADGLVEKGAPVSDTQLTTYLSRLEDMVGTGTVTDLEEMIALTRHTPVRERLEGLLADASLGAAIRISIIDLLRERSGAVRRDGPAILRGFATAEHDARVRCKAATVLSRFGGEHRDQAAGLLVALGEDGGTEIAYRFAAAESLARLGGRHRACAADMLHRLATDPAVEAWQRLDMAQELAKCGPEQRARAAAILRHVAMDRTLQAWKRQSAAEKLHKLGGPHGRESVHLLGRLAHDLRHQRFDQTMTLAALAKIEPSHRSSAAKALLQVITTPTFDSGSRLSAVIELAELGGAHRSATAQVMFDLATRPDAAAMPHPSLAYNAAKRLTELGSAYQSKGAEAFRAIGRDTTVRAMQLRSVAVQLAQLEADDRTLAAEILLRLVTAPALSFDVRLKAASTLANLGTRFLSGVLHFVDELFRHPFSSSAERALAMATRMTLRPGETPSAATLIHRLAMTATASAETRLHSGQALVDMGAGHLDQAAGLWTRLASDHVAEIGLRRDAAKKLLDLGAGYREKAGAAFRELADDPSINAGERILLLLETHHLAPSLYVEIYDRIAADVTLDHDKRRFAVRQGHAGDTDRHRRTVAHLHQLATDPAATATARLNSVQELASLGTDQRARCVVILGLMAEMSGAHVRHRPMILADLVKFDASQRERGAESLRRHATDPLIDPDSRREAAHELAKLGDEHHERGAEILKRMALDVLLDAQVRRKAATSLINLGGEEENPGADLLYRLATGAVAGGTSEPDDRRQAARDLAGLGGGRRAQGAEVLRRLAADASADAGVRLAAAQDLAGLGGDERDEGAKVLHRLVVELIDDPVERLRVARDLVRLGPAAQSRALVLLGELTMDAGPDVTVRRRAAEFLGSLLSPQALETAVAGLHRLAGDGDVDRWNRLWAIESLAKLGPDARRLAFDAVRRFREQVGEPGGELPCALAVAAMADVSDACHFDAVDLLTRSAEDTARTGRERIQAATGLLELSDLHAKRGARLLTVIAEDPGVRAWERRQAAEALARLGPAHREQAVDLLDALADDASADPWEQAEAAIALAELSADRRERAIAHMRRIMRRESVFTEQRRPAIGMLLRLGPEARAAGIKALQSTAGDRRAGEDDRWEAFAVLLEQEEDRDLLARALRELTEEARADAGLRRRAAEALAMLGDERRREAVEALRHLSADTTVVGAHRALALDSLALMTSDASLQEEAGKALAREGADASTPAPLRRLAAEALAHRHLAHRRRAAELLHEIAEDDSAEPEERLLAAQALAGMGPGDRDAAVRLLQRSVADPLASPYERAVMALALAGLRRSYRRAAGDRARELLLDNPGMPADRRLTIAEGLAELGTPYRQAAMAAVHDLVVDSSSYSAMRFRAAEALARMAGVEGRIKEPLSLRDAPG</sequence>
<dbReference type="InterPro" id="IPR011989">
    <property type="entry name" value="ARM-like"/>
</dbReference>
<dbReference type="InterPro" id="IPR004155">
    <property type="entry name" value="PBS_lyase_HEAT"/>
</dbReference>
<evidence type="ECO:0000313" key="4">
    <source>
        <dbReference type="Proteomes" id="UP001596004"/>
    </source>
</evidence>
<dbReference type="Gene3D" id="2.40.10.120">
    <property type="match status" value="1"/>
</dbReference>
<feature type="domain" description="NACHT" evidence="2">
    <location>
        <begin position="303"/>
        <end position="435"/>
    </location>
</feature>
<dbReference type="RefSeq" id="WP_380835950.1">
    <property type="nucleotide sequence ID" value="NZ_JBHSFP010000001.1"/>
</dbReference>
<proteinExistence type="predicted"/>
<feature type="compositionally biased region" description="Acidic residues" evidence="1">
    <location>
        <begin position="273"/>
        <end position="282"/>
    </location>
</feature>
<dbReference type="Pfam" id="PF13365">
    <property type="entry name" value="Trypsin_2"/>
    <property type="match status" value="1"/>
</dbReference>
<dbReference type="SMART" id="SM00567">
    <property type="entry name" value="EZ_HEAT"/>
    <property type="match status" value="9"/>
</dbReference>
<organism evidence="3 4">
    <name type="scientific">Sphaerisporangium dianthi</name>
    <dbReference type="NCBI Taxonomy" id="1436120"/>
    <lineage>
        <taxon>Bacteria</taxon>
        <taxon>Bacillati</taxon>
        <taxon>Actinomycetota</taxon>
        <taxon>Actinomycetes</taxon>
        <taxon>Streptosporangiales</taxon>
        <taxon>Streptosporangiaceae</taxon>
        <taxon>Sphaerisporangium</taxon>
    </lineage>
</organism>
<dbReference type="SUPFAM" id="SSF48371">
    <property type="entry name" value="ARM repeat"/>
    <property type="match status" value="2"/>
</dbReference>